<reference evidence="1 2" key="1">
    <citation type="submission" date="2024-06" db="EMBL/GenBank/DDBJ databases">
        <authorList>
            <person name="Li F."/>
        </authorList>
    </citation>
    <scope>NUCLEOTIDE SEQUENCE [LARGE SCALE GENOMIC DNA]</scope>
    <source>
        <strain evidence="1 2">GXAS 311</strain>
    </source>
</reference>
<dbReference type="InterPro" id="IPR037532">
    <property type="entry name" value="FtsI_transpept"/>
</dbReference>
<evidence type="ECO:0000313" key="1">
    <source>
        <dbReference type="EMBL" id="MET1254033.1"/>
    </source>
</evidence>
<dbReference type="InterPro" id="IPR001460">
    <property type="entry name" value="PCN-bd_Tpept"/>
</dbReference>
<dbReference type="HAMAP" id="MF_02080">
    <property type="entry name" value="FtsI_transpept"/>
    <property type="match status" value="1"/>
</dbReference>
<evidence type="ECO:0000313" key="2">
    <source>
        <dbReference type="Proteomes" id="UP001548189"/>
    </source>
</evidence>
<dbReference type="PANTHER" id="PTHR30627">
    <property type="entry name" value="PEPTIDOGLYCAN D,D-TRANSPEPTIDASE"/>
    <property type="match status" value="1"/>
</dbReference>
<dbReference type="Pfam" id="PF00905">
    <property type="entry name" value="Transpeptidase"/>
    <property type="match status" value="1"/>
</dbReference>
<proteinExistence type="inferred from homology"/>
<dbReference type="Gene3D" id="1.10.150.770">
    <property type="match status" value="1"/>
</dbReference>
<dbReference type="InterPro" id="IPR012338">
    <property type="entry name" value="Beta-lactam/transpept-like"/>
</dbReference>
<dbReference type="Gene3D" id="3.90.1310.10">
    <property type="entry name" value="Penicillin-binding protein 2a (Domain 2)"/>
    <property type="match status" value="1"/>
</dbReference>
<keyword evidence="2" id="KW-1185">Reference proteome</keyword>
<dbReference type="Gene3D" id="3.30.450.330">
    <property type="match status" value="1"/>
</dbReference>
<accession>A0ABV2BQL7</accession>
<dbReference type="InterPro" id="IPR005311">
    <property type="entry name" value="PBP_dimer"/>
</dbReference>
<dbReference type="InterPro" id="IPR050515">
    <property type="entry name" value="Beta-lactam/transpept"/>
</dbReference>
<protein>
    <submittedName>
        <fullName evidence="1">Penicillin-binding transpeptidase domain-containing protein</fullName>
    </submittedName>
</protein>
<gene>
    <name evidence="1" type="ORF">ABVT43_02730</name>
</gene>
<dbReference type="Proteomes" id="UP001548189">
    <property type="component" value="Unassembled WGS sequence"/>
</dbReference>
<sequence length="579" mass="64049">MKQARRPNSIPTGTARYYVLMVLLSCAFIGLFIRAAYLQVDKAEDLIGKADSRSVRDKEIVTHRGLIYDRNGVELAVSVPVKSVWIDVTEIMKKSPTLAEEDWNRLAVIAKKTPKEFKQWIVERKGRQFAWVARHLDPKMASIVKTLQLPGVYLRDEFRRYYPSAEITAHLIGFTDVDDKGREGLERAYDDLLRGKSGKEKVRLDLQRRVIEQQEVIAQAEKGENLYLSIDSRIQTIAYKALKTAVLKHRARSGALVMIDVDSGEVLALLSQPSYNPNRFDSRHSKLTRNSAFVDSFEPGSTAKPLTVVSALESGVVNVHSKINTSPGRIRLNGYWVKDGGKNYGVLDVGGVIQKSSNVGVTKLARMMNDEEFLSTFYQVGFGVDTASGFPGESAGRMNFRNNWSDIEKANVSFGYGFMVTPVQLAQAYAVLGAYGVKRPLSLIKRDLIPQGTQVISKQVSRQVVNMMETVVGEGGTGKKAQVYGYRIAGKTGTARKAEAGSYGDQYAVFFAGIAPVSNPKIAMVVFVNEPNSEEYYAGDVAAPVFAKVAEESLRLLNVKPDQVETVAVNQIAKRQNNG</sequence>
<dbReference type="EMBL" id="JBEVCJ010000002">
    <property type="protein sequence ID" value="MET1254033.1"/>
    <property type="molecule type" value="Genomic_DNA"/>
</dbReference>
<dbReference type="Gene3D" id="3.40.710.10">
    <property type="entry name" value="DD-peptidase/beta-lactamase superfamily"/>
    <property type="match status" value="1"/>
</dbReference>
<comment type="caution">
    <text evidence="1">The sequence shown here is derived from an EMBL/GenBank/DDBJ whole genome shotgun (WGS) entry which is preliminary data.</text>
</comment>
<organism evidence="1 2">
    <name type="scientific">Aliikangiella maris</name>
    <dbReference type="NCBI Taxonomy" id="3162458"/>
    <lineage>
        <taxon>Bacteria</taxon>
        <taxon>Pseudomonadati</taxon>
        <taxon>Pseudomonadota</taxon>
        <taxon>Gammaproteobacteria</taxon>
        <taxon>Oceanospirillales</taxon>
        <taxon>Pleioneaceae</taxon>
        <taxon>Aliikangiella</taxon>
    </lineage>
</organism>
<dbReference type="SUPFAM" id="SSF56519">
    <property type="entry name" value="Penicillin binding protein dimerisation domain"/>
    <property type="match status" value="1"/>
</dbReference>
<dbReference type="SUPFAM" id="SSF56601">
    <property type="entry name" value="beta-lactamase/transpeptidase-like"/>
    <property type="match status" value="1"/>
</dbReference>
<dbReference type="PANTHER" id="PTHR30627:SF1">
    <property type="entry name" value="PEPTIDOGLYCAN D,D-TRANSPEPTIDASE FTSI"/>
    <property type="match status" value="1"/>
</dbReference>
<dbReference type="Pfam" id="PF03717">
    <property type="entry name" value="PBP_dimer"/>
    <property type="match status" value="1"/>
</dbReference>
<name>A0ABV2BQL7_9GAMM</name>
<dbReference type="InterPro" id="IPR036138">
    <property type="entry name" value="PBP_dimer_sf"/>
</dbReference>